<evidence type="ECO:0000313" key="3">
    <source>
        <dbReference type="Proteomes" id="UP000809829"/>
    </source>
</evidence>
<reference evidence="2 3" key="1">
    <citation type="submission" date="2021-01" db="EMBL/GenBank/DDBJ databases">
        <title>Genomic Encyclopedia of Type Strains, Phase IV (KMG-IV): sequencing the most valuable type-strain genomes for metagenomic binning, comparative biology and taxonomic classification.</title>
        <authorList>
            <person name="Goeker M."/>
        </authorList>
    </citation>
    <scope>NUCLEOTIDE SEQUENCE [LARGE SCALE GENOMIC DNA]</scope>
    <source>
        <strain evidence="2 3">DSM 104297</strain>
    </source>
</reference>
<feature type="transmembrane region" description="Helical" evidence="1">
    <location>
        <begin position="34"/>
        <end position="56"/>
    </location>
</feature>
<proteinExistence type="predicted"/>
<name>A0ABS2QU95_9BACI</name>
<sequence length="176" mass="19981">MKTYFKIFFFFGAPFGLIMAGIAAIFTWEYDWWLATWIGALTGGIMSAILGTYDVISKRIHRVPLKQGVKKHHALSLPFAYDQAFEYCVEALSELHEPEIQMKDEEKGFIEAKTGQTMESWGEIITIQLETVNEHETNVTITSKPSYSLTIVDYGVNALNVKQLTAYLEKNKQVGM</sequence>
<accession>A0ABS2QU95</accession>
<keyword evidence="3" id="KW-1185">Reference proteome</keyword>
<gene>
    <name evidence="2" type="ORF">JOC83_001710</name>
</gene>
<dbReference type="Proteomes" id="UP000809829">
    <property type="component" value="Unassembled WGS sequence"/>
</dbReference>
<dbReference type="RefSeq" id="WP_205186221.1">
    <property type="nucleotide sequence ID" value="NZ_JAFBFC010000003.1"/>
</dbReference>
<comment type="caution">
    <text evidence="2">The sequence shown here is derived from an EMBL/GenBank/DDBJ whole genome shotgun (WGS) entry which is preliminary data.</text>
</comment>
<evidence type="ECO:0000313" key="2">
    <source>
        <dbReference type="EMBL" id="MBM7702863.1"/>
    </source>
</evidence>
<feature type="transmembrane region" description="Helical" evidence="1">
    <location>
        <begin position="7"/>
        <end position="28"/>
    </location>
</feature>
<protein>
    <submittedName>
        <fullName evidence="2">Uncharacterized protein</fullName>
    </submittedName>
</protein>
<keyword evidence="1" id="KW-0472">Membrane</keyword>
<dbReference type="EMBL" id="JAFBFC010000003">
    <property type="protein sequence ID" value="MBM7702863.1"/>
    <property type="molecule type" value="Genomic_DNA"/>
</dbReference>
<evidence type="ECO:0000256" key="1">
    <source>
        <dbReference type="SAM" id="Phobius"/>
    </source>
</evidence>
<organism evidence="2 3">
    <name type="scientific">Priestia iocasae</name>
    <dbReference type="NCBI Taxonomy" id="2291674"/>
    <lineage>
        <taxon>Bacteria</taxon>
        <taxon>Bacillati</taxon>
        <taxon>Bacillota</taxon>
        <taxon>Bacilli</taxon>
        <taxon>Bacillales</taxon>
        <taxon>Bacillaceae</taxon>
        <taxon>Priestia</taxon>
    </lineage>
</organism>
<keyword evidence="1" id="KW-1133">Transmembrane helix</keyword>
<keyword evidence="1" id="KW-0812">Transmembrane</keyword>